<feature type="region of interest" description="Disordered" evidence="1">
    <location>
        <begin position="1"/>
        <end position="22"/>
    </location>
</feature>
<proteinExistence type="predicted"/>
<evidence type="ECO:0000313" key="3">
    <source>
        <dbReference type="WBParaSite" id="nRc.2.0.1.t10930-RA"/>
    </source>
</evidence>
<reference evidence="3" key="1">
    <citation type="submission" date="2022-11" db="UniProtKB">
        <authorList>
            <consortium name="WormBaseParasite"/>
        </authorList>
    </citation>
    <scope>IDENTIFICATION</scope>
</reference>
<sequence>MAPPALLDDPSIDSAEDDEVSPEWDKPKMLIMTVMTFSWTRNRRKRSGCWKKTRLFCRCLRSMFFSQDP</sequence>
<organism evidence="2 3">
    <name type="scientific">Romanomermis culicivorax</name>
    <name type="common">Nematode worm</name>
    <dbReference type="NCBI Taxonomy" id="13658"/>
    <lineage>
        <taxon>Eukaryota</taxon>
        <taxon>Metazoa</taxon>
        <taxon>Ecdysozoa</taxon>
        <taxon>Nematoda</taxon>
        <taxon>Enoplea</taxon>
        <taxon>Dorylaimia</taxon>
        <taxon>Mermithida</taxon>
        <taxon>Mermithoidea</taxon>
        <taxon>Mermithidae</taxon>
        <taxon>Romanomermis</taxon>
    </lineage>
</organism>
<evidence type="ECO:0000313" key="2">
    <source>
        <dbReference type="Proteomes" id="UP000887565"/>
    </source>
</evidence>
<protein>
    <submittedName>
        <fullName evidence="3">Uncharacterized protein</fullName>
    </submittedName>
</protein>
<dbReference type="WBParaSite" id="nRc.2.0.1.t10930-RA">
    <property type="protein sequence ID" value="nRc.2.0.1.t10930-RA"/>
    <property type="gene ID" value="nRc.2.0.1.g10930"/>
</dbReference>
<dbReference type="AlphaFoldDB" id="A0A915I9S8"/>
<evidence type="ECO:0000256" key="1">
    <source>
        <dbReference type="SAM" id="MobiDB-lite"/>
    </source>
</evidence>
<dbReference type="Proteomes" id="UP000887565">
    <property type="component" value="Unplaced"/>
</dbReference>
<name>A0A915I9S8_ROMCU</name>
<accession>A0A915I9S8</accession>
<keyword evidence="2" id="KW-1185">Reference proteome</keyword>
<feature type="compositionally biased region" description="Acidic residues" evidence="1">
    <location>
        <begin position="10"/>
        <end position="22"/>
    </location>
</feature>